<proteinExistence type="predicted"/>
<protein>
    <submittedName>
        <fullName evidence="1">Uncharacterized protein</fullName>
    </submittedName>
</protein>
<reference evidence="1 2" key="1">
    <citation type="submission" date="2019-10" db="EMBL/GenBank/DDBJ databases">
        <title>Georgenia wutianyii sp. nov. and Georgenia yuyongxinii sp. nov. isolated from plateau pika (Ochotona curzoniae) in the Qinghai-Tibet plateau of China.</title>
        <authorList>
            <person name="Tian Z."/>
        </authorList>
    </citation>
    <scope>NUCLEOTIDE SEQUENCE [LARGE SCALE GENOMIC DNA]</scope>
    <source>
        <strain evidence="1 2">JCM 19765</strain>
    </source>
</reference>
<accession>A0A6N7EIL3</accession>
<comment type="caution">
    <text evidence="1">The sequence shown here is derived from an EMBL/GenBank/DDBJ whole genome shotgun (WGS) entry which is preliminary data.</text>
</comment>
<dbReference type="AlphaFoldDB" id="A0A6N7EIL3"/>
<keyword evidence="2" id="KW-1185">Reference proteome</keyword>
<dbReference type="EMBL" id="WHPC01000005">
    <property type="protein sequence ID" value="MPV36006.1"/>
    <property type="molecule type" value="Genomic_DNA"/>
</dbReference>
<evidence type="ECO:0000313" key="1">
    <source>
        <dbReference type="EMBL" id="MPV36006.1"/>
    </source>
</evidence>
<dbReference type="RefSeq" id="WP_152193214.1">
    <property type="nucleotide sequence ID" value="NZ_VUKD01000001.1"/>
</dbReference>
<name>A0A6N7EIL3_9MICO</name>
<dbReference type="Proteomes" id="UP000437709">
    <property type="component" value="Unassembled WGS sequence"/>
</dbReference>
<gene>
    <name evidence="1" type="ORF">GB881_02905</name>
</gene>
<evidence type="ECO:0000313" key="2">
    <source>
        <dbReference type="Proteomes" id="UP000437709"/>
    </source>
</evidence>
<organism evidence="1 2">
    <name type="scientific">Georgenia subflava</name>
    <dbReference type="NCBI Taxonomy" id="1622177"/>
    <lineage>
        <taxon>Bacteria</taxon>
        <taxon>Bacillati</taxon>
        <taxon>Actinomycetota</taxon>
        <taxon>Actinomycetes</taxon>
        <taxon>Micrococcales</taxon>
        <taxon>Bogoriellaceae</taxon>
        <taxon>Georgenia</taxon>
    </lineage>
</organism>
<sequence>MTSKRPQLVDRVLRVGDDPADFTVDVIGAALDGTTRRTRLNPDHRHVIIQARVQLGQVT</sequence>